<dbReference type="Proteomes" id="UP000001058">
    <property type="component" value="Unassembled WGS sequence"/>
</dbReference>
<feature type="region of interest" description="Disordered" evidence="1">
    <location>
        <begin position="297"/>
        <end position="399"/>
    </location>
</feature>
<protein>
    <submittedName>
        <fullName evidence="2">Uncharacterized protein</fullName>
    </submittedName>
</protein>
<proteinExistence type="predicted"/>
<keyword evidence="3" id="KW-1185">Reference proteome</keyword>
<dbReference type="KEGG" id="vcn:VOLCADRAFT_116780"/>
<sequence>MSKEIIGDLKASPSAKPNYASSQELGHPAVEAADRPNGPTQAPKRTVAAEDNQPLASTSEVLPPNYRLVSVLIQGQTHPAIENLPVEVFPCHTFFDLCATALARVRDAPQEYGMQAFLVVGSQEIPLQYPHTPAWDTLRSFSSTASVKFHLDPAAAAGGSSARVVRLSRLAVGQRRQRRWLRRLARVAVGVAKFVLMVEAAALLRGGVRGALQRLTGRGGSEDGDGDGGVGYETEAVLDAVADYVSGRGDLRSLERFDPLVVRRALEAMDTEVLEQLDVPDVDATREAVSELIRQLREGEQAAEAASAAPPSTPSSPAEASWRADDSATLNGSGGGPGVTGPRGSAAPSSTSARPSDQMHVAGEGSPAVDEPVRLPGFGPSAAVVAGSGSGPRSRGQGT</sequence>
<dbReference type="RefSeq" id="XP_002948194.1">
    <property type="nucleotide sequence ID" value="XM_002948148.1"/>
</dbReference>
<feature type="compositionally biased region" description="Gly residues" evidence="1">
    <location>
        <begin position="332"/>
        <end position="341"/>
    </location>
</feature>
<gene>
    <name evidence="2" type="ORF">VOLCADRAFT_116780</name>
</gene>
<dbReference type="InParanoid" id="D8TPE0"/>
<organism evidence="3">
    <name type="scientific">Volvox carteri f. nagariensis</name>
    <dbReference type="NCBI Taxonomy" id="3068"/>
    <lineage>
        <taxon>Eukaryota</taxon>
        <taxon>Viridiplantae</taxon>
        <taxon>Chlorophyta</taxon>
        <taxon>core chlorophytes</taxon>
        <taxon>Chlorophyceae</taxon>
        <taxon>CS clade</taxon>
        <taxon>Chlamydomonadales</taxon>
        <taxon>Volvocaceae</taxon>
        <taxon>Volvox</taxon>
    </lineage>
</organism>
<dbReference type="EMBL" id="GL378330">
    <property type="protein sequence ID" value="EFJ50601.1"/>
    <property type="molecule type" value="Genomic_DNA"/>
</dbReference>
<feature type="compositionally biased region" description="Low complexity" evidence="1">
    <location>
        <begin position="302"/>
        <end position="321"/>
    </location>
</feature>
<dbReference type="AlphaFoldDB" id="D8TPE0"/>
<dbReference type="OrthoDB" id="548726at2759"/>
<dbReference type="GeneID" id="9624337"/>
<reference evidence="2 3" key="1">
    <citation type="journal article" date="2010" name="Science">
        <title>Genomic analysis of organismal complexity in the multicellular green alga Volvox carteri.</title>
        <authorList>
            <person name="Prochnik S.E."/>
            <person name="Umen J."/>
            <person name="Nedelcu A.M."/>
            <person name="Hallmann A."/>
            <person name="Miller S.M."/>
            <person name="Nishii I."/>
            <person name="Ferris P."/>
            <person name="Kuo A."/>
            <person name="Mitros T."/>
            <person name="Fritz-Laylin L.K."/>
            <person name="Hellsten U."/>
            <person name="Chapman J."/>
            <person name="Simakov O."/>
            <person name="Rensing S.A."/>
            <person name="Terry A."/>
            <person name="Pangilinan J."/>
            <person name="Kapitonov V."/>
            <person name="Jurka J."/>
            <person name="Salamov A."/>
            <person name="Shapiro H."/>
            <person name="Schmutz J."/>
            <person name="Grimwood J."/>
            <person name="Lindquist E."/>
            <person name="Lucas S."/>
            <person name="Grigoriev I.V."/>
            <person name="Schmitt R."/>
            <person name="Kirk D."/>
            <person name="Rokhsar D.S."/>
        </authorList>
    </citation>
    <scope>NUCLEOTIDE SEQUENCE [LARGE SCALE GENOMIC DNA]</scope>
    <source>
        <strain evidence="3">f. Nagariensis / Eve</strain>
    </source>
</reference>
<feature type="compositionally biased region" description="Low complexity" evidence="1">
    <location>
        <begin position="342"/>
        <end position="356"/>
    </location>
</feature>
<evidence type="ECO:0000313" key="2">
    <source>
        <dbReference type="EMBL" id="EFJ50601.1"/>
    </source>
</evidence>
<evidence type="ECO:0000313" key="3">
    <source>
        <dbReference type="Proteomes" id="UP000001058"/>
    </source>
</evidence>
<feature type="compositionally biased region" description="Low complexity" evidence="1">
    <location>
        <begin position="379"/>
        <end position="399"/>
    </location>
</feature>
<accession>D8TPE0</accession>
<evidence type="ECO:0000256" key="1">
    <source>
        <dbReference type="SAM" id="MobiDB-lite"/>
    </source>
</evidence>
<name>D8TPE0_VOLCA</name>
<feature type="region of interest" description="Disordered" evidence="1">
    <location>
        <begin position="1"/>
        <end position="59"/>
    </location>
</feature>